<reference evidence="3" key="1">
    <citation type="journal article" date="2020" name="mSystems">
        <title>Genome- and Community-Level Interaction Insights into Carbon Utilization and Element Cycling Functions of Hydrothermarchaeota in Hydrothermal Sediment.</title>
        <authorList>
            <person name="Zhou Z."/>
            <person name="Liu Y."/>
            <person name="Xu W."/>
            <person name="Pan J."/>
            <person name="Luo Z.H."/>
            <person name="Li M."/>
        </authorList>
    </citation>
    <scope>NUCLEOTIDE SEQUENCE [LARGE SCALE GENOMIC DNA]</scope>
    <source>
        <strain evidence="3">SpSt-587</strain>
    </source>
</reference>
<sequence>MRVAVIGVGNMGYHHARIYSEFAKEGKVELVGVSDANAYRAKEVAEKFGTRAFKDYRELLGFVDAVSIAVPTPLHYEVAMDFIKAGVHVLVEKPIADSVEKAEEMIREAEKNGVFLMVGHVERFNPAVLKLKELISAGELGEVITMSAKRVGPFNPNFSNTNVILDLAVHDIDVMSFLIDSKVREVYARARKIYGKADDYSLIMLSFENKVDGIVETNRLTPYKFRTLSIVSSKGALQLDYIEQKLLEYTMEKKREIEVERKEPLKLEIQNFIESVLKDKKPLVDGYTGLRALIVAFKAMESSKKNEVVRVES</sequence>
<evidence type="ECO:0000259" key="1">
    <source>
        <dbReference type="Pfam" id="PF01408"/>
    </source>
</evidence>
<dbReference type="Pfam" id="PF01408">
    <property type="entry name" value="GFO_IDH_MocA"/>
    <property type="match status" value="1"/>
</dbReference>
<feature type="domain" description="Gfo/Idh/MocA-like oxidoreductase N-terminal" evidence="1">
    <location>
        <begin position="1"/>
        <end position="120"/>
    </location>
</feature>
<organism evidence="3">
    <name type="scientific">Archaeoglobus fulgidus</name>
    <dbReference type="NCBI Taxonomy" id="2234"/>
    <lineage>
        <taxon>Archaea</taxon>
        <taxon>Methanobacteriati</taxon>
        <taxon>Methanobacteriota</taxon>
        <taxon>Archaeoglobi</taxon>
        <taxon>Archaeoglobales</taxon>
        <taxon>Archaeoglobaceae</taxon>
        <taxon>Archaeoglobus</taxon>
    </lineage>
</organism>
<comment type="caution">
    <text evidence="3">The sequence shown here is derived from an EMBL/GenBank/DDBJ whole genome shotgun (WGS) entry which is preliminary data.</text>
</comment>
<name>A0A7J3M0K1_ARCFL</name>
<dbReference type="Pfam" id="PF22725">
    <property type="entry name" value="GFO_IDH_MocA_C3"/>
    <property type="match status" value="1"/>
</dbReference>
<evidence type="ECO:0000259" key="2">
    <source>
        <dbReference type="Pfam" id="PF22725"/>
    </source>
</evidence>
<dbReference type="AlphaFoldDB" id="A0A7J3M0K1"/>
<dbReference type="InterPro" id="IPR055170">
    <property type="entry name" value="GFO_IDH_MocA-like_dom"/>
</dbReference>
<protein>
    <submittedName>
        <fullName evidence="3">Gfo/Idh/MocA family oxidoreductase</fullName>
    </submittedName>
</protein>
<dbReference type="InterPro" id="IPR000683">
    <property type="entry name" value="Gfo/Idh/MocA-like_OxRdtase_N"/>
</dbReference>
<dbReference type="InterPro" id="IPR036291">
    <property type="entry name" value="NAD(P)-bd_dom_sf"/>
</dbReference>
<dbReference type="EMBL" id="DSYZ01000048">
    <property type="protein sequence ID" value="HGT82497.1"/>
    <property type="molecule type" value="Genomic_DNA"/>
</dbReference>
<evidence type="ECO:0000313" key="3">
    <source>
        <dbReference type="EMBL" id="HGT82497.1"/>
    </source>
</evidence>
<dbReference type="Gene3D" id="3.30.360.10">
    <property type="entry name" value="Dihydrodipicolinate Reductase, domain 2"/>
    <property type="match status" value="1"/>
</dbReference>
<dbReference type="PANTHER" id="PTHR43377:SF1">
    <property type="entry name" value="BILIVERDIN REDUCTASE A"/>
    <property type="match status" value="1"/>
</dbReference>
<dbReference type="SUPFAM" id="SSF55347">
    <property type="entry name" value="Glyceraldehyde-3-phosphate dehydrogenase-like, C-terminal domain"/>
    <property type="match status" value="1"/>
</dbReference>
<proteinExistence type="predicted"/>
<dbReference type="Gene3D" id="3.40.50.720">
    <property type="entry name" value="NAD(P)-binding Rossmann-like Domain"/>
    <property type="match status" value="1"/>
</dbReference>
<dbReference type="GO" id="GO:0000166">
    <property type="term" value="F:nucleotide binding"/>
    <property type="evidence" value="ECO:0007669"/>
    <property type="project" value="InterPro"/>
</dbReference>
<accession>A0A7J3M0K1</accession>
<dbReference type="InterPro" id="IPR051450">
    <property type="entry name" value="Gfo/Idh/MocA_Oxidoreductases"/>
</dbReference>
<gene>
    <name evidence="3" type="ORF">ENT52_02060</name>
</gene>
<feature type="domain" description="GFO/IDH/MocA-like oxidoreductase" evidence="2">
    <location>
        <begin position="129"/>
        <end position="237"/>
    </location>
</feature>
<dbReference type="SUPFAM" id="SSF51735">
    <property type="entry name" value="NAD(P)-binding Rossmann-fold domains"/>
    <property type="match status" value="1"/>
</dbReference>
<dbReference type="PANTHER" id="PTHR43377">
    <property type="entry name" value="BILIVERDIN REDUCTASE A"/>
    <property type="match status" value="1"/>
</dbReference>